<comment type="caution">
    <text evidence="1">The sequence shown here is derived from an EMBL/GenBank/DDBJ whole genome shotgun (WGS) entry which is preliminary data.</text>
</comment>
<dbReference type="EMBL" id="JAOPKB010000018">
    <property type="protein sequence ID" value="MCU4975428.1"/>
    <property type="molecule type" value="Genomic_DNA"/>
</dbReference>
<proteinExistence type="predicted"/>
<accession>A0ABT2QKG0</accession>
<reference evidence="1 2" key="1">
    <citation type="submission" date="2022-09" db="EMBL/GenBank/DDBJ databases">
        <title>Enrichment on poylsaccharides allowed isolation of novel metabolic and taxonomic groups of Haloarchaea.</title>
        <authorList>
            <person name="Sorokin D.Y."/>
            <person name="Elcheninov A.G."/>
            <person name="Khizhniak T.V."/>
            <person name="Kolganova T.V."/>
            <person name="Kublanov I.V."/>
        </authorList>
    </citation>
    <scope>NUCLEOTIDE SEQUENCE [LARGE SCALE GENOMIC DNA]</scope>
    <source>
        <strain evidence="1 2">AArc-m2/3/4</strain>
    </source>
</reference>
<evidence type="ECO:0000313" key="1">
    <source>
        <dbReference type="EMBL" id="MCU4975428.1"/>
    </source>
</evidence>
<evidence type="ECO:0000313" key="2">
    <source>
        <dbReference type="Proteomes" id="UP001320972"/>
    </source>
</evidence>
<dbReference type="Proteomes" id="UP001320972">
    <property type="component" value="Unassembled WGS sequence"/>
</dbReference>
<organism evidence="1 2">
    <name type="scientific">Natronoglomus mannanivorans</name>
    <dbReference type="NCBI Taxonomy" id="2979990"/>
    <lineage>
        <taxon>Archaea</taxon>
        <taxon>Methanobacteriati</taxon>
        <taxon>Methanobacteriota</taxon>
        <taxon>Stenosarchaea group</taxon>
        <taxon>Halobacteria</taxon>
        <taxon>Halobacteriales</taxon>
        <taxon>Natrialbaceae</taxon>
        <taxon>Natronoglomus</taxon>
    </lineage>
</organism>
<name>A0ABT2QKG0_9EURY</name>
<keyword evidence="2" id="KW-1185">Reference proteome</keyword>
<dbReference type="RefSeq" id="WP_338009147.1">
    <property type="nucleotide sequence ID" value="NZ_JAOPKB010000018.1"/>
</dbReference>
<sequence length="53" mass="6135">MQSDEFFHLIYFETRTAIPRVAGSAFAESGPVAYPDDELEFTIRSRPSTRHTW</sequence>
<gene>
    <name evidence="1" type="ORF">OB955_22305</name>
</gene>
<protein>
    <submittedName>
        <fullName evidence="1">Uncharacterized protein</fullName>
    </submittedName>
</protein>